<dbReference type="InterPro" id="IPR020610">
    <property type="entry name" value="Thiolase_AS"/>
</dbReference>
<name>A0ABW8W2P8_9PSED</name>
<dbReference type="InterPro" id="IPR002155">
    <property type="entry name" value="Thiolase"/>
</dbReference>
<protein>
    <submittedName>
        <fullName evidence="7">Acetyl-CoA C-acetyltransferase</fullName>
        <ecNumber evidence="7">2.3.1.9</ecNumber>
    </submittedName>
</protein>
<organism evidence="7 8">
    <name type="scientific">Pseudomonas azerbaijanorientalis</name>
    <dbReference type="NCBI Taxonomy" id="2842350"/>
    <lineage>
        <taxon>Bacteria</taxon>
        <taxon>Pseudomonadati</taxon>
        <taxon>Pseudomonadota</taxon>
        <taxon>Gammaproteobacteria</taxon>
        <taxon>Pseudomonadales</taxon>
        <taxon>Pseudomonadaceae</taxon>
        <taxon>Pseudomonas</taxon>
    </lineage>
</organism>
<evidence type="ECO:0000256" key="4">
    <source>
        <dbReference type="RuleBase" id="RU003557"/>
    </source>
</evidence>
<dbReference type="GO" id="GO:0003985">
    <property type="term" value="F:acetyl-CoA C-acetyltransferase activity"/>
    <property type="evidence" value="ECO:0007669"/>
    <property type="project" value="UniProtKB-EC"/>
</dbReference>
<dbReference type="Pfam" id="PF02803">
    <property type="entry name" value="Thiolase_C"/>
    <property type="match status" value="1"/>
</dbReference>
<proteinExistence type="inferred from homology"/>
<dbReference type="CDD" id="cd00751">
    <property type="entry name" value="thiolase"/>
    <property type="match status" value="1"/>
</dbReference>
<dbReference type="EMBL" id="JBJNUY010000005">
    <property type="protein sequence ID" value="MFL8999555.1"/>
    <property type="molecule type" value="Genomic_DNA"/>
</dbReference>
<evidence type="ECO:0000313" key="7">
    <source>
        <dbReference type="EMBL" id="MFL8999555.1"/>
    </source>
</evidence>
<dbReference type="NCBIfam" id="NF006090">
    <property type="entry name" value="PRK08242.1"/>
    <property type="match status" value="1"/>
</dbReference>
<dbReference type="InterPro" id="IPR016039">
    <property type="entry name" value="Thiolase-like"/>
</dbReference>
<evidence type="ECO:0000256" key="1">
    <source>
        <dbReference type="ARBA" id="ARBA00010982"/>
    </source>
</evidence>
<keyword evidence="2 4" id="KW-0808">Transferase</keyword>
<dbReference type="SUPFAM" id="SSF53901">
    <property type="entry name" value="Thiolase-like"/>
    <property type="match status" value="2"/>
</dbReference>
<dbReference type="Pfam" id="PF00108">
    <property type="entry name" value="Thiolase_N"/>
    <property type="match status" value="1"/>
</dbReference>
<dbReference type="EC" id="2.3.1.9" evidence="7"/>
<evidence type="ECO:0000256" key="3">
    <source>
        <dbReference type="ARBA" id="ARBA00023315"/>
    </source>
</evidence>
<comment type="similarity">
    <text evidence="1 4">Belongs to the thiolase-like superfamily. Thiolase family.</text>
</comment>
<dbReference type="PROSITE" id="PS00737">
    <property type="entry name" value="THIOLASE_2"/>
    <property type="match status" value="1"/>
</dbReference>
<dbReference type="PROSITE" id="PS00099">
    <property type="entry name" value="THIOLASE_3"/>
    <property type="match status" value="1"/>
</dbReference>
<dbReference type="Proteomes" id="UP001628646">
    <property type="component" value="Unassembled WGS sequence"/>
</dbReference>
<evidence type="ECO:0000256" key="2">
    <source>
        <dbReference type="ARBA" id="ARBA00022679"/>
    </source>
</evidence>
<dbReference type="PANTHER" id="PTHR43365">
    <property type="entry name" value="BLR7806 PROTEIN"/>
    <property type="match status" value="1"/>
</dbReference>
<keyword evidence="8" id="KW-1185">Reference proteome</keyword>
<gene>
    <name evidence="7" type="ORF">ACJ8NA_12940</name>
</gene>
<feature type="domain" description="Thiolase C-terminal" evidence="6">
    <location>
        <begin position="279"/>
        <end position="400"/>
    </location>
</feature>
<dbReference type="NCBIfam" id="TIGR01930">
    <property type="entry name" value="AcCoA-C-Actrans"/>
    <property type="match status" value="1"/>
</dbReference>
<dbReference type="PANTHER" id="PTHR43365:SF1">
    <property type="entry name" value="ACETYL-COA C-ACYLTRANSFERASE"/>
    <property type="match status" value="1"/>
</dbReference>
<evidence type="ECO:0000259" key="5">
    <source>
        <dbReference type="Pfam" id="PF00108"/>
    </source>
</evidence>
<evidence type="ECO:0000313" key="8">
    <source>
        <dbReference type="Proteomes" id="UP001628646"/>
    </source>
</evidence>
<reference evidence="7 8" key="1">
    <citation type="submission" date="2024-12" db="EMBL/GenBank/DDBJ databases">
        <title>Pseudomonas species isolated from Lotus nodules promote plant growth.</title>
        <authorList>
            <person name="Yu Y.-H."/>
            <person name="Kurtenbach J."/>
            <person name="Crosbie D."/>
            <person name="Brachmann A."/>
            <person name="Marin M."/>
        </authorList>
    </citation>
    <scope>NUCLEOTIDE SEQUENCE [LARGE SCALE GENOMIC DNA]</scope>
    <source>
        <strain evidence="7 8">PLb11B</strain>
    </source>
</reference>
<evidence type="ECO:0000259" key="6">
    <source>
        <dbReference type="Pfam" id="PF02803"/>
    </source>
</evidence>
<keyword evidence="3 4" id="KW-0012">Acyltransferase</keyword>
<feature type="domain" description="Thiolase N-terminal" evidence="5">
    <location>
        <begin position="6"/>
        <end position="228"/>
    </location>
</feature>
<sequence>MGEAFIYDHVRTPRGRGRIDGALHQVTPLQLTSQVLRALRLRNQIDPNQIDDVGLGIVMPIGEQGADLTRFALLDAGYGDQVPGYQINRYCTSALDAINQAAASVISGAATAIIAGGVESMSRVAIGSDGGPCYSDPHITRRFPYMPNGVGADLMAALNGFDRNDVDAYAVESQRRAAYASSQGYFDRSLLAVRDVLGQVLLEHDEAIRPGTTLESLGKLKPAFLTAGDQGYDAIALRRYPCLETIEHIHTGGNSSGIVDGASAVLIGSRQFGLDNGLTPRARIRCSVQVASEPLLSLGGPMPATERLLQRSGLRISDIDLFEVNEAFSIVPLTYSRHFDVDPLQLNVNGGAIALGHPLGATGAILLGTVLDELERRDLSTALITLCAAAGQATATLIERI</sequence>
<dbReference type="RefSeq" id="WP_407800260.1">
    <property type="nucleotide sequence ID" value="NZ_JBJNUX010000004.1"/>
</dbReference>
<dbReference type="InterPro" id="IPR020613">
    <property type="entry name" value="Thiolase_CS"/>
</dbReference>
<dbReference type="PIRSF" id="PIRSF000429">
    <property type="entry name" value="Ac-CoA_Ac_transf"/>
    <property type="match status" value="1"/>
</dbReference>
<dbReference type="InterPro" id="IPR020616">
    <property type="entry name" value="Thiolase_N"/>
</dbReference>
<comment type="caution">
    <text evidence="7">The sequence shown here is derived from an EMBL/GenBank/DDBJ whole genome shotgun (WGS) entry which is preliminary data.</text>
</comment>
<dbReference type="Gene3D" id="3.40.47.10">
    <property type="match status" value="2"/>
</dbReference>
<accession>A0ABW8W2P8</accession>
<dbReference type="InterPro" id="IPR020617">
    <property type="entry name" value="Thiolase_C"/>
</dbReference>